<sequence length="213" mass="25061">MSCPSCLNIGFFIFLTDDEQASCLELFKKAKQLTHAEILTNIINWCILPNKTPLKCHLFGIYIDEEKKIIGYYPPTFLEIVKDFLKPNQTLERMQRFFKDQYVKGRPIINLENDNSFKQFLKDGFQIGINYQTISKPSQWRFGSFNITRNPICFEPVFNPSQYNQINIEHQAITNQNDSQPSHYDLMVNSKCQKARQASIDKKDRFDDNYYTI</sequence>
<keyword evidence="2" id="KW-1185">Reference proteome</keyword>
<protein>
    <submittedName>
        <fullName evidence="1">Uncharacterized protein</fullName>
    </submittedName>
</protein>
<accession>A0ABR2KUU0</accession>
<comment type="caution">
    <text evidence="1">The sequence shown here is derived from an EMBL/GenBank/DDBJ whole genome shotgun (WGS) entry which is preliminary data.</text>
</comment>
<dbReference type="Proteomes" id="UP001470230">
    <property type="component" value="Unassembled WGS sequence"/>
</dbReference>
<reference evidence="1 2" key="1">
    <citation type="submission" date="2024-04" db="EMBL/GenBank/DDBJ databases">
        <title>Tritrichomonas musculus Genome.</title>
        <authorList>
            <person name="Alves-Ferreira E."/>
            <person name="Grigg M."/>
            <person name="Lorenzi H."/>
            <person name="Galac M."/>
        </authorList>
    </citation>
    <scope>NUCLEOTIDE SEQUENCE [LARGE SCALE GENOMIC DNA]</scope>
    <source>
        <strain evidence="1 2">EAF2021</strain>
    </source>
</reference>
<name>A0ABR2KUU0_9EUKA</name>
<evidence type="ECO:0000313" key="1">
    <source>
        <dbReference type="EMBL" id="KAK8893750.1"/>
    </source>
</evidence>
<organism evidence="1 2">
    <name type="scientific">Tritrichomonas musculus</name>
    <dbReference type="NCBI Taxonomy" id="1915356"/>
    <lineage>
        <taxon>Eukaryota</taxon>
        <taxon>Metamonada</taxon>
        <taxon>Parabasalia</taxon>
        <taxon>Tritrichomonadida</taxon>
        <taxon>Tritrichomonadidae</taxon>
        <taxon>Tritrichomonas</taxon>
    </lineage>
</organism>
<evidence type="ECO:0000313" key="2">
    <source>
        <dbReference type="Proteomes" id="UP001470230"/>
    </source>
</evidence>
<proteinExistence type="predicted"/>
<dbReference type="EMBL" id="JAPFFF010000003">
    <property type="protein sequence ID" value="KAK8893750.1"/>
    <property type="molecule type" value="Genomic_DNA"/>
</dbReference>
<gene>
    <name evidence="1" type="ORF">M9Y10_022179</name>
</gene>